<dbReference type="PANTHER" id="PTHR30157:SF0">
    <property type="entry name" value="NADPH-DEPENDENT FERRIC-CHELATE REDUCTASE"/>
    <property type="match status" value="1"/>
</dbReference>
<dbReference type="PANTHER" id="PTHR30157">
    <property type="entry name" value="FERRIC REDUCTASE, NADPH-DEPENDENT"/>
    <property type="match status" value="1"/>
</dbReference>
<evidence type="ECO:0000313" key="4">
    <source>
        <dbReference type="Proteomes" id="UP000245911"/>
    </source>
</evidence>
<keyword evidence="4" id="KW-1185">Reference proteome</keyword>
<proteinExistence type="inferred from homology"/>
<dbReference type="EMBL" id="QDKM01000011">
    <property type="protein sequence ID" value="PVH27606.1"/>
    <property type="molecule type" value="Genomic_DNA"/>
</dbReference>
<dbReference type="Pfam" id="PF08021">
    <property type="entry name" value="FAD_binding_9"/>
    <property type="match status" value="1"/>
</dbReference>
<evidence type="ECO:0000313" key="3">
    <source>
        <dbReference type="EMBL" id="PVH27606.1"/>
    </source>
</evidence>
<organism evidence="3 4">
    <name type="scientific">Pararhodobacter oceanensis</name>
    <dbReference type="NCBI Taxonomy" id="2172121"/>
    <lineage>
        <taxon>Bacteria</taxon>
        <taxon>Pseudomonadati</taxon>
        <taxon>Pseudomonadota</taxon>
        <taxon>Alphaproteobacteria</taxon>
        <taxon>Rhodobacterales</taxon>
        <taxon>Paracoccaceae</taxon>
        <taxon>Pararhodobacter</taxon>
    </lineage>
</organism>
<comment type="similarity">
    <text evidence="1">Belongs to the SIP oxidoreductase family.</text>
</comment>
<dbReference type="GO" id="GO:0016491">
    <property type="term" value="F:oxidoreductase activity"/>
    <property type="evidence" value="ECO:0007669"/>
    <property type="project" value="InterPro"/>
</dbReference>
<dbReference type="InterPro" id="IPR039374">
    <property type="entry name" value="SIP_fam"/>
</dbReference>
<dbReference type="InterPro" id="IPR017927">
    <property type="entry name" value="FAD-bd_FR_type"/>
</dbReference>
<dbReference type="InterPro" id="IPR007037">
    <property type="entry name" value="SIP_rossman_dom"/>
</dbReference>
<sequence length="390" mass="43070">MKDHGDLFIRPPIQRISIHCPPDRCFHLLSGALVLKLQTIDRLDAGVDSHLVLGGLDPRAEAQAVQELLRKIANENGIASFESAETVTLSLFGGTLSVGAADPGAKIVITAEDDTGLFRLQQIVLGLSSHHNVALAPEWSRSWPDRHSPNLKVAQVVHVEQVSPGFRRVRLRSDGFRDLEDSALHVRLLIPPRDRAPIWPWLDDNGRQIWPEGDDALHRPVYTFRMIDPAAGIGDVDIFLHDGGRVTEWSETAAPGEVIGTMGPIGKSLPACDWVALFGDETALPAIARHLETLPADTRGKAFVHLQDLRDRQDLTAPAGVEVEWITGKGEPLLDAMRGLKIPETSRFIWFASEKSQCQTVRAYLRDDLGMTRDETHVTAYWTRATTATD</sequence>
<evidence type="ECO:0000256" key="1">
    <source>
        <dbReference type="ARBA" id="ARBA00035644"/>
    </source>
</evidence>
<dbReference type="Gene3D" id="3.40.50.80">
    <property type="entry name" value="Nucleotide-binding domain of ferredoxin-NADP reductase (FNR) module"/>
    <property type="match status" value="1"/>
</dbReference>
<gene>
    <name evidence="3" type="ORF">DDE20_16880</name>
</gene>
<feature type="domain" description="FAD-binding FR-type" evidence="2">
    <location>
        <begin position="149"/>
        <end position="271"/>
    </location>
</feature>
<dbReference type="Gene3D" id="2.40.30.10">
    <property type="entry name" value="Translation factors"/>
    <property type="match status" value="1"/>
</dbReference>
<comment type="caution">
    <text evidence="3">The sequence shown here is derived from an EMBL/GenBank/DDBJ whole genome shotgun (WGS) entry which is preliminary data.</text>
</comment>
<dbReference type="AlphaFoldDB" id="A0A2T8HQA7"/>
<dbReference type="InterPro" id="IPR013113">
    <property type="entry name" value="SIP_FAD-bd"/>
</dbReference>
<dbReference type="SUPFAM" id="SSF63380">
    <property type="entry name" value="Riboflavin synthase domain-like"/>
    <property type="match status" value="1"/>
</dbReference>
<dbReference type="InterPro" id="IPR017938">
    <property type="entry name" value="Riboflavin_synthase-like_b-brl"/>
</dbReference>
<dbReference type="CDD" id="cd06193">
    <property type="entry name" value="siderophore_interacting"/>
    <property type="match status" value="1"/>
</dbReference>
<protein>
    <submittedName>
        <fullName evidence="3">Siderophore-interacting protein</fullName>
    </submittedName>
</protein>
<name>A0A2T8HQA7_9RHOB</name>
<dbReference type="PROSITE" id="PS51384">
    <property type="entry name" value="FAD_FR"/>
    <property type="match status" value="1"/>
</dbReference>
<dbReference type="Proteomes" id="UP000245911">
    <property type="component" value="Unassembled WGS sequence"/>
</dbReference>
<accession>A0A2T8HQA7</accession>
<reference evidence="3 4" key="1">
    <citation type="submission" date="2018-04" db="EMBL/GenBank/DDBJ databases">
        <title>Pararhodobacter oceanense sp. nov., isolated from marine intertidal sediment.</title>
        <authorList>
            <person name="Wang X.-L."/>
            <person name="Du Z.-J."/>
        </authorList>
    </citation>
    <scope>NUCLEOTIDE SEQUENCE [LARGE SCALE GENOMIC DNA]</scope>
    <source>
        <strain evidence="3 4">AM505</strain>
    </source>
</reference>
<dbReference type="Pfam" id="PF04954">
    <property type="entry name" value="SIP"/>
    <property type="match status" value="1"/>
</dbReference>
<dbReference type="InterPro" id="IPR039261">
    <property type="entry name" value="FNR_nucleotide-bd"/>
</dbReference>
<evidence type="ECO:0000259" key="2">
    <source>
        <dbReference type="PROSITE" id="PS51384"/>
    </source>
</evidence>